<dbReference type="InterPro" id="IPR052057">
    <property type="entry name" value="IS150/IS1296_orfA-like"/>
</dbReference>
<feature type="region of interest" description="Disordered" evidence="2">
    <location>
        <begin position="113"/>
        <end position="135"/>
    </location>
</feature>
<evidence type="ECO:0000256" key="2">
    <source>
        <dbReference type="SAM" id="MobiDB-lite"/>
    </source>
</evidence>
<evidence type="ECO:0000259" key="3">
    <source>
        <dbReference type="Pfam" id="PF13518"/>
    </source>
</evidence>
<dbReference type="RefSeq" id="WP_123826552.1">
    <property type="nucleotide sequence ID" value="NZ_RKMF01000018.1"/>
</dbReference>
<comment type="caution">
    <text evidence="4">The sequence shown here is derived from an EMBL/GenBank/DDBJ whole genome shotgun (WGS) entry which is preliminary data.</text>
</comment>
<evidence type="ECO:0000256" key="1">
    <source>
        <dbReference type="ARBA" id="ARBA00038232"/>
    </source>
</evidence>
<dbReference type="Proteomes" id="UP000270616">
    <property type="component" value="Unassembled WGS sequence"/>
</dbReference>
<keyword evidence="5" id="KW-1185">Reference proteome</keyword>
<protein>
    <submittedName>
        <fullName evidence="4">Helix-turn-helix domain-containing protein</fullName>
    </submittedName>
</protein>
<feature type="domain" description="Insertion element IS150 protein InsJ-like helix-turn-helix" evidence="3">
    <location>
        <begin position="68"/>
        <end position="119"/>
    </location>
</feature>
<reference evidence="4 5" key="1">
    <citation type="submission" date="2018-10" db="EMBL/GenBank/DDBJ databases">
        <title>Kocuria sp. M5W7-7, whole genome shotgun sequence.</title>
        <authorList>
            <person name="Tuo L."/>
        </authorList>
    </citation>
    <scope>NUCLEOTIDE SEQUENCE [LARGE SCALE GENOMIC DNA]</scope>
    <source>
        <strain evidence="4 5">M5W7-7</strain>
    </source>
</reference>
<dbReference type="SUPFAM" id="SSF46689">
    <property type="entry name" value="Homeodomain-like"/>
    <property type="match status" value="2"/>
</dbReference>
<dbReference type="Pfam" id="PF13518">
    <property type="entry name" value="HTH_28"/>
    <property type="match status" value="1"/>
</dbReference>
<dbReference type="OrthoDB" id="3267704at2"/>
<dbReference type="InterPro" id="IPR009057">
    <property type="entry name" value="Homeodomain-like_sf"/>
</dbReference>
<dbReference type="PANTHER" id="PTHR33795:SF1">
    <property type="entry name" value="INSERTION ELEMENT IS150 PROTEIN INSJ"/>
    <property type="match status" value="1"/>
</dbReference>
<dbReference type="AlphaFoldDB" id="A0A3N3ZM86"/>
<organism evidence="4 5">
    <name type="scientific">Kocuria soli</name>
    <dbReference type="NCBI Taxonomy" id="2485125"/>
    <lineage>
        <taxon>Bacteria</taxon>
        <taxon>Bacillati</taxon>
        <taxon>Actinomycetota</taxon>
        <taxon>Actinomycetes</taxon>
        <taxon>Micrococcales</taxon>
        <taxon>Micrococcaceae</taxon>
        <taxon>Kocuria</taxon>
    </lineage>
</organism>
<comment type="similarity">
    <text evidence="1">Belongs to the IS150/IS1296 orfA family.</text>
</comment>
<sequence length="159" mass="18341">MPELSSLTPEQREQAITLFEQGHGQRAVAYRLGVRYQAVRNLHGRWRVHGRLTLVPSNTKRVYPVELKLEAVTRHAAGEASTDLAVELGISTPRLIQRWSELYRTGGVKALEPRKRGRRASSEQQPTDQTEYLRQENERLRAEVAYLKKLRALRHQGHR</sequence>
<dbReference type="PANTHER" id="PTHR33795">
    <property type="entry name" value="INSERTION ELEMENT IS150 PROTEIN INSJ"/>
    <property type="match status" value="1"/>
</dbReference>
<dbReference type="InterPro" id="IPR055247">
    <property type="entry name" value="InsJ-like_HTH"/>
</dbReference>
<proteinExistence type="inferred from homology"/>
<gene>
    <name evidence="4" type="ORF">EDL96_12440</name>
</gene>
<name>A0A3N3ZM86_9MICC</name>
<evidence type="ECO:0000313" key="4">
    <source>
        <dbReference type="EMBL" id="ROZ61761.1"/>
    </source>
</evidence>
<accession>A0A3N3ZM86</accession>
<evidence type="ECO:0000313" key="5">
    <source>
        <dbReference type="Proteomes" id="UP000270616"/>
    </source>
</evidence>
<dbReference type="EMBL" id="RKMF01000018">
    <property type="protein sequence ID" value="ROZ61761.1"/>
    <property type="molecule type" value="Genomic_DNA"/>
</dbReference>